<dbReference type="STRING" id="42256.RradSPS_1267"/>
<evidence type="ECO:0000259" key="1">
    <source>
        <dbReference type="Pfam" id="PF01494"/>
    </source>
</evidence>
<dbReference type="Gene3D" id="3.50.50.60">
    <property type="entry name" value="FAD/NAD(P)-binding domain"/>
    <property type="match status" value="1"/>
</dbReference>
<dbReference type="OrthoDB" id="9795712at2"/>
<dbReference type="Proteomes" id="UP000025229">
    <property type="component" value="Chromosome"/>
</dbReference>
<dbReference type="PANTHER" id="PTHR42685">
    <property type="entry name" value="GERANYLGERANYL DIPHOSPHATE REDUCTASE"/>
    <property type="match status" value="1"/>
</dbReference>
<evidence type="ECO:0000313" key="2">
    <source>
        <dbReference type="EMBL" id="AHY46550.1"/>
    </source>
</evidence>
<dbReference type="RefSeq" id="WP_038681453.1">
    <property type="nucleotide sequence ID" value="NZ_CP007514.1"/>
</dbReference>
<dbReference type="InterPro" id="IPR011777">
    <property type="entry name" value="Geranylgeranyl_Rdtase_fam"/>
</dbReference>
<keyword evidence="4" id="KW-1185">Reference proteome</keyword>
<sequence length="417" mass="44791">MSQEPGGTERYDLIVVGAGPGGSSTAYHAARAGLRVLALDRQFFPRDKPCGDGLMPHAAEEVTLMGLGEWLDEPHHGRFTGFSLYTETASFRHTVPPTLHGPRGYVVRREETDAKLVERARSAGAEVLEGVRATELLRSPAGSVTGVAAENGAGEVRFLAPLVVAADGIGNFAGDGVKARQNAVARRQYFRNVNGPNKGDLQVFITKDMNEGHAGYGWVFYFGDGTANVGAGVSTRALQKTGRNLKDFYDRFLEEPVMREWLEGAEPEGPAKSWSLKMGMLGAKRYTQGLMTVGDSASLVHPISGEGVGYAIESGRLAAAWAHEAHSRSDFSAATLSGYGRQLGKKRAKEHVSGQTLVNALPNLNLLEPLFKACETDARTRATLISTFTGDEPVYNVLKHPRALTGVARNVLGALRS</sequence>
<evidence type="ECO:0000313" key="3">
    <source>
        <dbReference type="EMBL" id="MDX5893958.1"/>
    </source>
</evidence>
<dbReference type="InterPro" id="IPR050407">
    <property type="entry name" value="Geranylgeranyl_reductase"/>
</dbReference>
<dbReference type="AlphaFoldDB" id="A0A023X3I3"/>
<evidence type="ECO:0000313" key="4">
    <source>
        <dbReference type="Proteomes" id="UP000025229"/>
    </source>
</evidence>
<dbReference type="HOGENOM" id="CLU_024648_5_2_11"/>
<dbReference type="GO" id="GO:0071949">
    <property type="term" value="F:FAD binding"/>
    <property type="evidence" value="ECO:0007669"/>
    <property type="project" value="InterPro"/>
</dbReference>
<dbReference type="EC" id="1.-.-.-" evidence="3"/>
<keyword evidence="3" id="KW-0560">Oxidoreductase</keyword>
<reference evidence="3" key="2">
    <citation type="submission" date="2023-11" db="EMBL/GenBank/DDBJ databases">
        <title>MicrobeMod: A computational toolkit for identifying prokaryotic methylation and restriction-modification with nanopore sequencing.</title>
        <authorList>
            <person name="Crits-Christoph A."/>
            <person name="Kang S.C."/>
            <person name="Lee H."/>
            <person name="Ostrov N."/>
        </authorList>
    </citation>
    <scope>NUCLEOTIDE SEQUENCE</scope>
    <source>
        <strain evidence="3">ATCC 51242</strain>
    </source>
</reference>
<protein>
    <submittedName>
        <fullName evidence="2">GG-red-SF: geranylgeranyl reductase family</fullName>
    </submittedName>
    <submittedName>
        <fullName evidence="3">NAD(P)/FAD-dependent oxidoreductase</fullName>
        <ecNumber evidence="3">1.-.-.-</ecNumber>
    </submittedName>
</protein>
<dbReference type="SUPFAM" id="SSF51905">
    <property type="entry name" value="FAD/NAD(P)-binding domain"/>
    <property type="match status" value="1"/>
</dbReference>
<feature type="domain" description="FAD-binding" evidence="1">
    <location>
        <begin position="11"/>
        <end position="313"/>
    </location>
</feature>
<dbReference type="Proteomes" id="UP001281130">
    <property type="component" value="Unassembled WGS sequence"/>
</dbReference>
<dbReference type="InterPro" id="IPR036188">
    <property type="entry name" value="FAD/NAD-bd_sf"/>
</dbReference>
<dbReference type="NCBIfam" id="TIGR02032">
    <property type="entry name" value="GG-red-SF"/>
    <property type="match status" value="1"/>
</dbReference>
<dbReference type="PRINTS" id="PR00420">
    <property type="entry name" value="RNGMNOXGNASE"/>
</dbReference>
<dbReference type="InterPro" id="IPR002938">
    <property type="entry name" value="FAD-bd"/>
</dbReference>
<organism evidence="2 4">
    <name type="scientific">Rubrobacter radiotolerans</name>
    <name type="common">Arthrobacter radiotolerans</name>
    <dbReference type="NCBI Taxonomy" id="42256"/>
    <lineage>
        <taxon>Bacteria</taxon>
        <taxon>Bacillati</taxon>
        <taxon>Actinomycetota</taxon>
        <taxon>Rubrobacteria</taxon>
        <taxon>Rubrobacterales</taxon>
        <taxon>Rubrobacteraceae</taxon>
        <taxon>Rubrobacter</taxon>
    </lineage>
</organism>
<dbReference type="EMBL" id="CP007514">
    <property type="protein sequence ID" value="AHY46550.1"/>
    <property type="molecule type" value="Genomic_DNA"/>
</dbReference>
<dbReference type="eggNOG" id="COG0644">
    <property type="taxonomic scope" value="Bacteria"/>
</dbReference>
<reference evidence="2 4" key="1">
    <citation type="submission" date="2014-03" db="EMBL/GenBank/DDBJ databases">
        <title>Complete genome sequence of the Radio-Resistant Rubrobacter radiotolerans RSPS-4.</title>
        <authorList>
            <person name="Egas C.C."/>
            <person name="Barroso C.C."/>
            <person name="Froufe H.J.C."/>
            <person name="Pacheco J.J."/>
            <person name="Albuquerque L.L."/>
            <person name="da Costa M.M.S."/>
        </authorList>
    </citation>
    <scope>NUCLEOTIDE SEQUENCE [LARGE SCALE GENOMIC DNA]</scope>
    <source>
        <strain evidence="2 4">RSPS-4</strain>
    </source>
</reference>
<accession>A0A023X3I3</accession>
<dbReference type="Pfam" id="PF01494">
    <property type="entry name" value="FAD_binding_3"/>
    <property type="match status" value="1"/>
</dbReference>
<proteinExistence type="predicted"/>
<dbReference type="EMBL" id="JAWXXX010000001">
    <property type="protein sequence ID" value="MDX5893958.1"/>
    <property type="molecule type" value="Genomic_DNA"/>
</dbReference>
<dbReference type="KEGG" id="rrd:RradSPS_1267"/>
<gene>
    <name evidence="2" type="ORF">RradSPS_1267</name>
    <name evidence="3" type="ORF">SIL72_07915</name>
</gene>
<dbReference type="PANTHER" id="PTHR42685:SF22">
    <property type="entry name" value="CONDITIONED MEDIUM FACTOR RECEPTOR 1"/>
    <property type="match status" value="1"/>
</dbReference>
<name>A0A023X3I3_RUBRA</name>
<dbReference type="GO" id="GO:0016628">
    <property type="term" value="F:oxidoreductase activity, acting on the CH-CH group of donors, NAD or NADP as acceptor"/>
    <property type="evidence" value="ECO:0007669"/>
    <property type="project" value="InterPro"/>
</dbReference>